<feature type="compositionally biased region" description="Polar residues" evidence="2">
    <location>
        <begin position="609"/>
        <end position="626"/>
    </location>
</feature>
<feature type="compositionally biased region" description="Polar residues" evidence="2">
    <location>
        <begin position="2801"/>
        <end position="2815"/>
    </location>
</feature>
<feature type="compositionally biased region" description="Basic and acidic residues" evidence="2">
    <location>
        <begin position="1142"/>
        <end position="1169"/>
    </location>
</feature>
<feature type="compositionally biased region" description="Polar residues" evidence="2">
    <location>
        <begin position="1694"/>
        <end position="1711"/>
    </location>
</feature>
<feature type="compositionally biased region" description="Basic and acidic residues" evidence="2">
    <location>
        <begin position="1196"/>
        <end position="1212"/>
    </location>
</feature>
<accession>A0A9W3BD65</accession>
<feature type="compositionally biased region" description="Basic and acidic residues" evidence="2">
    <location>
        <begin position="334"/>
        <end position="343"/>
    </location>
</feature>
<feature type="compositionally biased region" description="Pro residues" evidence="2">
    <location>
        <begin position="444"/>
        <end position="460"/>
    </location>
</feature>
<feature type="compositionally biased region" description="Basic and acidic residues" evidence="2">
    <location>
        <begin position="818"/>
        <end position="857"/>
    </location>
</feature>
<dbReference type="Pfam" id="PF07001">
    <property type="entry name" value="BAT2_N"/>
    <property type="match status" value="1"/>
</dbReference>
<feature type="region of interest" description="Disordered" evidence="2">
    <location>
        <begin position="1"/>
        <end position="282"/>
    </location>
</feature>
<dbReference type="PANTHER" id="PTHR14038:SF0">
    <property type="entry name" value="LP18708P"/>
    <property type="match status" value="1"/>
</dbReference>
<feature type="region of interest" description="Disordered" evidence="2">
    <location>
        <begin position="3136"/>
        <end position="3189"/>
    </location>
</feature>
<feature type="compositionally biased region" description="Pro residues" evidence="2">
    <location>
        <begin position="271"/>
        <end position="282"/>
    </location>
</feature>
<sequence length="3189" mass="348349">MSTISGIGSKGEKNKSKFKSIDINTLYKGKSVETQKSTVPRQHGLQSLGKVSSLRRMPPPANLPSLKSENSGNDPSISLVPSGGSGWVSKEEKKEGSGGGAQPPSSQLQQATPTQQQQVPPHQAATKTNIPAGGPSSTGVRSWSNVTGGIQQGGLVSHQSPLFQEEFPSLAQEEKNKETTVPTKKEEDIKDTQYGPGPSLRPQNVASWREGGGRAVPQQKIEEPTQSTTNSNQIETQSNGLQMSGGSGAGVGADLPSLQVPPRPSSGHGPPMGPMPMGPPMGIPPPQYRGMMPAYMFGRMPPGTYPPNYPSFRPPYSHDARFRGPPPSMSHQRHLGDGEEGQKRPAIVSDKQLKDFEDLLKSDPTDGGWAGPQGEIDYSEKLVFSDEDDEPQSPRDRALRDERRRLRKENEEHQKESESDKERKDDKEKNDQGSQMVREAWPPHRAPPPHYRGGPRPPHPGMDARNWPPHMLPYEMLGPRGAPPYFRMAPPPQMRPFGPPPPPVSSPGAMPSRKPGENDDDELWRLRRRANEGEINIAVERARIRRVEDEKKKESEQRAAAAEKLRQLEARAKKKEESKEGDNEGGDSRTTSESSDKEPRESRYRDRPTNLTPPAQSDQGSNTKTYLRNVPPRFQKQQETSQGRQQPPSPVSGVTGGHPAVPPIPQVFRPGQGPPPHWGYDPRAWGAMPPHFLDPRYGPPRPPLDMQGMPMYGPPMSRRRNDSHGSGNENQESETGHGDQFDRPDHRASSWIDGRYPPNPHPGHFDDPRRHYYDQRVYPFDYERRDYERPGREEENHPSEGDTAPKELEQRPTVLQRDSFDERKIMDKEDHKPERSINKAEWDLNRSYSKESNKDDPLDNYDDDDDEFDTKLDKQVEEREEPQEPYSRGYRQSRPTPKFRAYSSEEVKQREAAQKHDAPPPIPSEQNKQSSQAKNNLTSLKRSASNMSSSSAASSDKDRERKSDSPKECLVFERSQGLKRENNKEQSKEIKQSVKETTKAPEQPPPRPNAWEIKEQDRKAKEPDKPEENSYAKDDEDEKPFEERVDSPFSNRPPLKKKREDDQDRRDRHVDDRDRRDRDHDRYNDKTDRPRSTPGRGGREFVRGRGGSRGRGRNSVRGSYNPRGRGKDYYSGSYDRIGGPNRRMDQNRPIKSFHKSDDSEGNEREDYNKPQRRRHGPADDLSDVSADEGSAFNDSISHDRQDKEDERRELKDTSQQTTRAADDNRPQARRGSEDNRIRGSDDIRIHGQRGNEDVKSRGKDDVRQGQRDDRANDETRSQVQRNTEENRQLVQRGPEPNRENKQNRDIRDAKNPWNNENKAPQGVQPPIANVWNNKNSPLLPDPPKTEWPSDLSSKDQKDDKAVKTDVWQRRDSREIGQEKLTGTLQNSVQVDGREKRHDGNNRREDNRRRQDTRDGGRRNDRDRQRGDDPGRNEGPDGEHKDKRDRDKDRYREKREYSDLRQDDINGQFIPRGEPSRRGRGGSRGNRGGGRYTSASGRGGNGQGYNRGANGDQNMNGPSGRYGGRSQNMERSGGGGGGSRDIGLEGGGYREGRKDNRNPPPPRFRRGGALTSEGRGRGSDRGSGGRPRSSRGRGPNVAASSVTKKPVLTKQASNEGEEWETASESSEPKNDSRESREKKENSLKKSLSNPRPFSDRPNNRRMNNQDSRNSVERRNSSNKDNKQNQKNGAAPPTKSAANGTTPKSKPSVVSTVNHKENVVYRMDGVTPADPTAINNAINNMQMKKQVGKKTEYNEVSKSMKAEKDRKDALANIDINNIAGVVVVDDLQAVTIEDPDFLLENEGFQEVTSKRTLKNKQKLEAEQKKTEKEALKKREHQNKVVARPKGLSPKTGRTSIKGSKLPPRLAKQKEQREKEKEKTKNVMPKIELWDNELANNIPSLMAGLDLTAAGLNNNTAVATSSSSTTVDDTTDLQGTLIVNSKTSIANMIVPLSMTPAPAPPISAWSKPINFAASVGPVGSQSQQVALTSISVQHVSAVDVKGDRGDQHDSGIDVSDQPNSAASSTRSSPSADNKLITSTTIPHSSSVDPSTVPVLKKSDALPIDVLQSIELPKSQCPPKTSKSEKTVVKAEASVKMVKKIEMTSKEMTSTKPEPIQMPPSFKDSVFGKGDESNLQLDFHYDENLANPLVTIPEQPIVAEKNEPAIHKDKMNLSAPVTNSPTMVSPTSPATEDLSSKIASVKNFWDPPVFEHKTSLATSSSAVSSDNIQSNMSGSNTNANNVSGTSTSSSVFTNFSHDVGNNVVSVSVGGINESQLEETPKSGSSSVVSVPPAPRLSPVIQHLHPQETVMMTDVDMTQSGIMLTHDNKSMSIEPTNVCKVRPQQLQMGLGNDALSMSVLSSGLTGAIPTVASPPMMLTGHGYPTFQLGSQYVTQDRYHQASYGYSLSQAQPPASIGPQPQAPGQLAAQQTYNQASLFVPTTPTQQEYLSASQLGFTQRTHGFGQAAAGTAPPPPAQQSTIMVSSSTSALMSTNIKAPTASHAPAPSSVFSTDFQFAEPMCKAIGQNQISYGGGITGSSLSGTPSQQLYYYDPNPQLGQLFQPSQNLSNSLIGSQLVQTRTQVQPTSSFFQQAPTASFYPTQQPSSAIQVGAPIQQPSAAHQFSMQAFGNQPHGLGLAIQPASLDQGPAGPTALNIQTLGHSMAQPQSQQHQLTGSKGSIFGSMVSQQAHLSQPSQHITHTQPAQQHIVSRATQMKSPPHSSQLSNTYMSNVVPTYTQGQILSNKQFGSNATGLSHLNSHHTNVNINSHANNNMIMATGSQSLNSSAHGLSGKSSSSNSSAHTTMELANNNGPRIGTQTLAMAGPPPPPPPPPQSTTSTGRSSTSSRYLNPNAPNFPPVKYGGASNSSSQTFVPAQQTPPSQPTNQPPSSGNNQVRPQMIMGNPIRSNAPQVPGNTRAFFPNPIQRPGGPGMPQGIQQFPPANANNSGPSKSGNSNQVNNAGGPNPLNLNAMNLGNNALLSSIISVAKSVINQQINMQAASNAGAPNPFAMKGPTSVPGSSYMGGSNRDASARNHANTGKAQGPQGMNQKPPNSNSSSVSTKAPGSYPDSLKAQQAKQRQEVLNHAANFLNSKAATNKESSKAVTSTTSTPPTTSKSEDKKPALAMVSNPSLVGTSVKINLPASSNTRAPALSSTTTSTESTQTVTTTVSSSSNAKNTASAVSNNSTGDAKSSN</sequence>
<feature type="compositionally biased region" description="Polar residues" evidence="2">
    <location>
        <begin position="135"/>
        <end position="149"/>
    </location>
</feature>
<dbReference type="OMA" id="APIMQAP"/>
<dbReference type="GeneID" id="106053302"/>
<feature type="compositionally biased region" description="Basic and acidic residues" evidence="2">
    <location>
        <begin position="594"/>
        <end position="608"/>
    </location>
</feature>
<feature type="compositionally biased region" description="Basic and acidic residues" evidence="2">
    <location>
        <begin position="1012"/>
        <end position="1033"/>
    </location>
</feature>
<feature type="compositionally biased region" description="Basic and acidic residues" evidence="2">
    <location>
        <begin position="1220"/>
        <end position="1287"/>
    </location>
</feature>
<feature type="compositionally biased region" description="Basic and acidic residues" evidence="2">
    <location>
        <begin position="903"/>
        <end position="918"/>
    </location>
</feature>
<keyword evidence="1" id="KW-0597">Phosphoprotein</keyword>
<keyword evidence="4" id="KW-1185">Reference proteome</keyword>
<feature type="region of interest" description="Disordered" evidence="2">
    <location>
        <begin position="2777"/>
        <end position="2959"/>
    </location>
</feature>
<dbReference type="OrthoDB" id="1939715at2759"/>
<feature type="compositionally biased region" description="Basic and acidic residues" evidence="2">
    <location>
        <begin position="1816"/>
        <end position="1830"/>
    </location>
</feature>
<feature type="compositionally biased region" description="Basic and acidic residues" evidence="2">
    <location>
        <begin position="351"/>
        <end position="364"/>
    </location>
</feature>
<feature type="compositionally biased region" description="Basic and acidic residues" evidence="2">
    <location>
        <begin position="1391"/>
        <end position="1463"/>
    </location>
</feature>
<feature type="compositionally biased region" description="Polar residues" evidence="2">
    <location>
        <begin position="2032"/>
        <end position="2046"/>
    </location>
</feature>
<dbReference type="InterPro" id="IPR009738">
    <property type="entry name" value="BAT2_N"/>
</dbReference>
<feature type="region of interest" description="Disordered" evidence="2">
    <location>
        <begin position="2997"/>
        <end position="3118"/>
    </location>
</feature>
<feature type="compositionally biased region" description="Basic and acidic residues" evidence="2">
    <location>
        <begin position="172"/>
        <end position="191"/>
    </location>
</feature>
<feature type="region of interest" description="Disordered" evidence="2">
    <location>
        <begin position="481"/>
        <end position="1712"/>
    </location>
</feature>
<feature type="compositionally biased region" description="Basic and acidic residues" evidence="2">
    <location>
        <begin position="523"/>
        <end position="532"/>
    </location>
</feature>
<feature type="compositionally biased region" description="Low complexity" evidence="2">
    <location>
        <begin position="2830"/>
        <end position="2841"/>
    </location>
</feature>
<feature type="region of interest" description="Disordered" evidence="2">
    <location>
        <begin position="1816"/>
        <end position="1878"/>
    </location>
</feature>
<dbReference type="GO" id="GO:0030154">
    <property type="term" value="P:cell differentiation"/>
    <property type="evidence" value="ECO:0007669"/>
    <property type="project" value="TreeGrafter"/>
</dbReference>
<feature type="compositionally biased region" description="Basic and acidic residues" evidence="2">
    <location>
        <begin position="1865"/>
        <end position="1878"/>
    </location>
</feature>
<evidence type="ECO:0000313" key="4">
    <source>
        <dbReference type="Proteomes" id="UP001165740"/>
    </source>
</evidence>
<feature type="compositionally biased region" description="Low complexity" evidence="2">
    <location>
        <begin position="2779"/>
        <end position="2797"/>
    </location>
</feature>
<feature type="compositionally biased region" description="Basic and acidic residues" evidence="2">
    <location>
        <begin position="1547"/>
        <end position="1556"/>
    </location>
</feature>
<feature type="compositionally biased region" description="Gly residues" evidence="2">
    <location>
        <begin position="1531"/>
        <end position="1546"/>
    </location>
</feature>
<feature type="compositionally biased region" description="Pro residues" evidence="2">
    <location>
        <begin position="303"/>
        <end position="313"/>
    </location>
</feature>
<feature type="compositionally biased region" description="Basic and acidic residues" evidence="2">
    <location>
        <begin position="734"/>
        <end position="748"/>
    </location>
</feature>
<feature type="compositionally biased region" description="Polar residues" evidence="2">
    <location>
        <begin position="635"/>
        <end position="646"/>
    </location>
</feature>
<feature type="region of interest" description="Disordered" evidence="2">
    <location>
        <begin position="1998"/>
        <end position="2050"/>
    </location>
</feature>
<feature type="compositionally biased region" description="Basic and acidic residues" evidence="2">
    <location>
        <begin position="1352"/>
        <end position="1377"/>
    </location>
</feature>
<feature type="compositionally biased region" description="Low complexity" evidence="2">
    <location>
        <begin position="943"/>
        <end position="954"/>
    </location>
</feature>
<evidence type="ECO:0000313" key="5">
    <source>
        <dbReference type="RefSeq" id="XP_055897539.1"/>
    </source>
</evidence>
<name>A0A9W3BD65_BIOGL</name>
<feature type="compositionally biased region" description="Basic and acidic residues" evidence="2">
    <location>
        <begin position="1998"/>
        <end position="2008"/>
    </location>
</feature>
<feature type="compositionally biased region" description="Basic and acidic residues" evidence="2">
    <location>
        <begin position="955"/>
        <end position="999"/>
    </location>
</feature>
<feature type="compositionally biased region" description="Basic and acidic residues" evidence="2">
    <location>
        <begin position="392"/>
        <end position="431"/>
    </location>
</feature>
<feature type="compositionally biased region" description="Pro residues" evidence="2">
    <location>
        <begin position="489"/>
        <end position="505"/>
    </location>
</feature>
<feature type="compositionally biased region" description="Pro residues" evidence="2">
    <location>
        <begin position="2819"/>
        <end position="2829"/>
    </location>
</feature>
<feature type="compositionally biased region" description="Polar residues" evidence="2">
    <location>
        <begin position="2859"/>
        <end position="2870"/>
    </location>
</feature>
<feature type="domain" description="BAT2 N-terminal" evidence="3">
    <location>
        <begin position="1"/>
        <end position="178"/>
    </location>
</feature>
<feature type="compositionally biased region" description="Gly residues" evidence="2">
    <location>
        <begin position="1481"/>
        <end position="1504"/>
    </location>
</feature>
<feature type="compositionally biased region" description="Polar residues" evidence="2">
    <location>
        <begin position="3029"/>
        <end position="3058"/>
    </location>
</feature>
<feature type="compositionally biased region" description="Basic and acidic residues" evidence="2">
    <location>
        <begin position="763"/>
        <end position="774"/>
    </location>
</feature>
<reference evidence="5" key="1">
    <citation type="submission" date="2025-08" db="UniProtKB">
        <authorList>
            <consortium name="RefSeq"/>
        </authorList>
    </citation>
    <scope>IDENTIFICATION</scope>
</reference>
<evidence type="ECO:0000256" key="1">
    <source>
        <dbReference type="ARBA" id="ARBA00022553"/>
    </source>
</evidence>
<feature type="compositionally biased region" description="Low complexity" evidence="2">
    <location>
        <begin position="2017"/>
        <end position="2028"/>
    </location>
</feature>
<feature type="compositionally biased region" description="Basic and acidic residues" evidence="2">
    <location>
        <begin position="1625"/>
        <end position="1642"/>
    </location>
</feature>
<dbReference type="RefSeq" id="XP_055897539.1">
    <property type="nucleotide sequence ID" value="XM_056041564.1"/>
</dbReference>
<dbReference type="PANTHER" id="PTHR14038">
    <property type="entry name" value="BAT2 HLA-B-ASSOCIATED TRANSCRIPT 2"/>
    <property type="match status" value="1"/>
</dbReference>
<proteinExistence type="predicted"/>
<gene>
    <name evidence="5" type="primary">LOC106053302</name>
</gene>
<feature type="compositionally biased region" description="Basic and acidic residues" evidence="2">
    <location>
        <begin position="1668"/>
        <end position="1682"/>
    </location>
</feature>
<feature type="compositionally biased region" description="Basic and acidic residues" evidence="2">
    <location>
        <begin position="781"/>
        <end position="810"/>
    </location>
</feature>
<dbReference type="Proteomes" id="UP001165740">
    <property type="component" value="Chromosome 9"/>
</dbReference>
<feature type="compositionally biased region" description="Polar residues" evidence="2">
    <location>
        <begin position="924"/>
        <end position="942"/>
    </location>
</feature>
<feature type="compositionally biased region" description="Low complexity" evidence="2">
    <location>
        <begin position="3148"/>
        <end position="3182"/>
    </location>
</feature>
<feature type="compositionally biased region" description="Polar residues" evidence="2">
    <location>
        <begin position="65"/>
        <end position="76"/>
    </location>
</feature>
<evidence type="ECO:0000259" key="3">
    <source>
        <dbReference type="Pfam" id="PF07001"/>
    </source>
</evidence>
<feature type="compositionally biased region" description="Acidic residues" evidence="2">
    <location>
        <begin position="858"/>
        <end position="868"/>
    </location>
</feature>
<feature type="compositionally biased region" description="Polar residues" evidence="2">
    <location>
        <begin position="1380"/>
        <end position="1389"/>
    </location>
</feature>
<feature type="region of interest" description="Disordered" evidence="2">
    <location>
        <begin position="302"/>
        <end position="466"/>
    </location>
</feature>
<evidence type="ECO:0000256" key="2">
    <source>
        <dbReference type="SAM" id="MobiDB-lite"/>
    </source>
</evidence>
<feature type="compositionally biased region" description="Polar residues" evidence="2">
    <location>
        <begin position="2900"/>
        <end position="2909"/>
    </location>
</feature>
<feature type="compositionally biased region" description="Basic and acidic residues" evidence="2">
    <location>
        <begin position="540"/>
        <end position="582"/>
    </location>
</feature>
<feature type="compositionally biased region" description="Low complexity" evidence="2">
    <location>
        <begin position="3097"/>
        <end position="3110"/>
    </location>
</feature>
<feature type="compositionally biased region" description="Low complexity" evidence="2">
    <location>
        <begin position="102"/>
        <end position="126"/>
    </location>
</feature>
<feature type="compositionally biased region" description="Basic and acidic residues" evidence="2">
    <location>
        <begin position="1058"/>
        <end position="1103"/>
    </location>
</feature>
<dbReference type="InterPro" id="IPR033184">
    <property type="entry name" value="PRRC2"/>
</dbReference>
<feature type="compositionally biased region" description="Basic and acidic residues" evidence="2">
    <location>
        <begin position="1295"/>
        <end position="1310"/>
    </location>
</feature>
<feature type="compositionally biased region" description="Polar residues" evidence="2">
    <location>
        <begin position="224"/>
        <end position="242"/>
    </location>
</feature>
<feature type="compositionally biased region" description="Low complexity" evidence="2">
    <location>
        <begin position="2918"/>
        <end position="2959"/>
    </location>
</feature>
<protein>
    <submittedName>
        <fullName evidence="5">Protein PRRC2C-like isoform X1</fullName>
    </submittedName>
</protein>
<organism evidence="4 5">
    <name type="scientific">Biomphalaria glabrata</name>
    <name type="common">Bloodfluke planorb</name>
    <name type="synonym">Freshwater snail</name>
    <dbReference type="NCBI Taxonomy" id="6526"/>
    <lineage>
        <taxon>Eukaryota</taxon>
        <taxon>Metazoa</taxon>
        <taxon>Spiralia</taxon>
        <taxon>Lophotrochozoa</taxon>
        <taxon>Mollusca</taxon>
        <taxon>Gastropoda</taxon>
        <taxon>Heterobranchia</taxon>
        <taxon>Euthyneura</taxon>
        <taxon>Panpulmonata</taxon>
        <taxon>Hygrophila</taxon>
        <taxon>Lymnaeoidea</taxon>
        <taxon>Planorbidae</taxon>
        <taxon>Biomphalaria</taxon>
    </lineage>
</organism>